<gene>
    <name evidence="21" type="ORF">KME28_14735</name>
</gene>
<dbReference type="GO" id="GO:0051539">
    <property type="term" value="F:4 iron, 4 sulfur cluster binding"/>
    <property type="evidence" value="ECO:0007669"/>
    <property type="project" value="UniProtKB-KW"/>
</dbReference>
<dbReference type="Pfam" id="PF07730">
    <property type="entry name" value="HisKA_3"/>
    <property type="match status" value="1"/>
</dbReference>
<feature type="domain" description="Histidine kinase" evidence="20">
    <location>
        <begin position="208"/>
        <end position="391"/>
    </location>
</feature>
<evidence type="ECO:0000256" key="7">
    <source>
        <dbReference type="ARBA" id="ARBA00022490"/>
    </source>
</evidence>
<evidence type="ECO:0000256" key="15">
    <source>
        <dbReference type="ARBA" id="ARBA00023012"/>
    </source>
</evidence>
<dbReference type="InterPro" id="IPR005467">
    <property type="entry name" value="His_kinase_dom"/>
</dbReference>
<dbReference type="InterPro" id="IPR011712">
    <property type="entry name" value="Sig_transdc_His_kin_sub3_dim/P"/>
</dbReference>
<evidence type="ECO:0000313" key="21">
    <source>
        <dbReference type="EMBL" id="MBW4432941.1"/>
    </source>
</evidence>
<keyword evidence="8" id="KW-0597">Phosphoprotein</keyword>
<dbReference type="EC" id="2.7.13.3" evidence="4"/>
<feature type="transmembrane region" description="Helical" evidence="19">
    <location>
        <begin position="43"/>
        <end position="60"/>
    </location>
</feature>
<keyword evidence="10" id="KW-0479">Metal-binding</keyword>
<keyword evidence="13" id="KW-0067">ATP-binding</keyword>
<dbReference type="PANTHER" id="PTHR24421">
    <property type="entry name" value="NITRATE/NITRITE SENSOR PROTEIN NARX-RELATED"/>
    <property type="match status" value="1"/>
</dbReference>
<evidence type="ECO:0000256" key="6">
    <source>
        <dbReference type="ARBA" id="ARBA00022485"/>
    </source>
</evidence>
<dbReference type="InterPro" id="IPR050482">
    <property type="entry name" value="Sensor_HK_TwoCompSys"/>
</dbReference>
<feature type="transmembrane region" description="Helical" evidence="19">
    <location>
        <begin position="20"/>
        <end position="36"/>
    </location>
</feature>
<evidence type="ECO:0000256" key="12">
    <source>
        <dbReference type="ARBA" id="ARBA00022777"/>
    </source>
</evidence>
<dbReference type="SUPFAM" id="SSF55874">
    <property type="entry name" value="ATPase domain of HSP90 chaperone/DNA topoisomerase II/histidine kinase"/>
    <property type="match status" value="1"/>
</dbReference>
<evidence type="ECO:0000256" key="4">
    <source>
        <dbReference type="ARBA" id="ARBA00012438"/>
    </source>
</evidence>
<keyword evidence="19" id="KW-0472">Membrane</keyword>
<dbReference type="GO" id="GO:0005737">
    <property type="term" value="C:cytoplasm"/>
    <property type="evidence" value="ECO:0007669"/>
    <property type="project" value="UniProtKB-SubCell"/>
</dbReference>
<evidence type="ECO:0000256" key="8">
    <source>
        <dbReference type="ARBA" id="ARBA00022553"/>
    </source>
</evidence>
<dbReference type="InterPro" id="IPR036890">
    <property type="entry name" value="HATPase_C_sf"/>
</dbReference>
<dbReference type="GO" id="GO:0005524">
    <property type="term" value="F:ATP binding"/>
    <property type="evidence" value="ECO:0007669"/>
    <property type="project" value="UniProtKB-KW"/>
</dbReference>
<evidence type="ECO:0000256" key="19">
    <source>
        <dbReference type="SAM" id="Phobius"/>
    </source>
</evidence>
<evidence type="ECO:0000259" key="20">
    <source>
        <dbReference type="PROSITE" id="PS50109"/>
    </source>
</evidence>
<dbReference type="Pfam" id="PF02518">
    <property type="entry name" value="HATPase_c"/>
    <property type="match status" value="1"/>
</dbReference>
<evidence type="ECO:0000256" key="3">
    <source>
        <dbReference type="ARBA" id="ARBA00004496"/>
    </source>
</evidence>
<comment type="cofactor">
    <cofactor evidence="2">
        <name>[4Fe-4S] cluster</name>
        <dbReference type="ChEBI" id="CHEBI:49883"/>
    </cofactor>
</comment>
<keyword evidence="7" id="KW-0963">Cytoplasm</keyword>
<dbReference type="Gene3D" id="3.30.565.10">
    <property type="entry name" value="Histidine kinase-like ATPase, C-terminal domain"/>
    <property type="match status" value="1"/>
</dbReference>
<evidence type="ECO:0000256" key="10">
    <source>
        <dbReference type="ARBA" id="ARBA00022723"/>
    </source>
</evidence>
<dbReference type="GO" id="GO:0000155">
    <property type="term" value="F:phosphorelay sensor kinase activity"/>
    <property type="evidence" value="ECO:0007669"/>
    <property type="project" value="InterPro"/>
</dbReference>
<name>A0A9E3LTC8_9NOST</name>
<dbReference type="GO" id="GO:0046983">
    <property type="term" value="F:protein dimerization activity"/>
    <property type="evidence" value="ECO:0007669"/>
    <property type="project" value="InterPro"/>
</dbReference>
<reference evidence="21" key="2">
    <citation type="journal article" date="2022" name="Microbiol. Resour. Announc.">
        <title>Metagenome Sequencing to Explore Phylogenomics of Terrestrial Cyanobacteria.</title>
        <authorList>
            <person name="Ward R.D."/>
            <person name="Stajich J.E."/>
            <person name="Johansen J.R."/>
            <person name="Huntemann M."/>
            <person name="Clum A."/>
            <person name="Foster B."/>
            <person name="Foster B."/>
            <person name="Roux S."/>
            <person name="Palaniappan K."/>
            <person name="Varghese N."/>
            <person name="Mukherjee S."/>
            <person name="Reddy T.B.K."/>
            <person name="Daum C."/>
            <person name="Copeland A."/>
            <person name="Chen I.A."/>
            <person name="Ivanova N.N."/>
            <person name="Kyrpides N.C."/>
            <person name="Shapiro N."/>
            <person name="Eloe-Fadrosh E.A."/>
            <person name="Pietrasiak N."/>
        </authorList>
    </citation>
    <scope>NUCLEOTIDE SEQUENCE</scope>
    <source>
        <strain evidence="21">HA4357-MV3</strain>
    </source>
</reference>
<evidence type="ECO:0000256" key="9">
    <source>
        <dbReference type="ARBA" id="ARBA00022679"/>
    </source>
</evidence>
<dbReference type="SMART" id="SM00387">
    <property type="entry name" value="HATPase_c"/>
    <property type="match status" value="1"/>
</dbReference>
<evidence type="ECO:0000256" key="5">
    <source>
        <dbReference type="ARBA" id="ARBA00017322"/>
    </source>
</evidence>
<evidence type="ECO:0000256" key="11">
    <source>
        <dbReference type="ARBA" id="ARBA00022741"/>
    </source>
</evidence>
<dbReference type="EMBL" id="JAHHHW010000095">
    <property type="protein sequence ID" value="MBW4432941.1"/>
    <property type="molecule type" value="Genomic_DNA"/>
</dbReference>
<dbReference type="InterPro" id="IPR003594">
    <property type="entry name" value="HATPase_dom"/>
</dbReference>
<feature type="transmembrane region" description="Helical" evidence="19">
    <location>
        <begin position="110"/>
        <end position="129"/>
    </location>
</feature>
<protein>
    <recommendedName>
        <fullName evidence="5">Oxygen sensor histidine kinase NreB</fullName>
        <ecNumber evidence="4">2.7.13.3</ecNumber>
    </recommendedName>
    <alternativeName>
        <fullName evidence="18">Nitrogen regulation protein B</fullName>
    </alternativeName>
</protein>
<dbReference type="CDD" id="cd16917">
    <property type="entry name" value="HATPase_UhpB-NarQ-NarX-like"/>
    <property type="match status" value="1"/>
</dbReference>
<comment type="catalytic activity">
    <reaction evidence="1">
        <text>ATP + protein L-histidine = ADP + protein N-phospho-L-histidine.</text>
        <dbReference type="EC" id="2.7.13.3"/>
    </reaction>
</comment>
<organism evidence="21 22">
    <name type="scientific">Pelatocladus maniniholoensis HA4357-MV3</name>
    <dbReference type="NCBI Taxonomy" id="1117104"/>
    <lineage>
        <taxon>Bacteria</taxon>
        <taxon>Bacillati</taxon>
        <taxon>Cyanobacteriota</taxon>
        <taxon>Cyanophyceae</taxon>
        <taxon>Nostocales</taxon>
        <taxon>Nostocaceae</taxon>
        <taxon>Pelatocladus</taxon>
    </lineage>
</organism>
<evidence type="ECO:0000256" key="16">
    <source>
        <dbReference type="ARBA" id="ARBA00023014"/>
    </source>
</evidence>
<evidence type="ECO:0000256" key="17">
    <source>
        <dbReference type="ARBA" id="ARBA00024827"/>
    </source>
</evidence>
<comment type="subcellular location">
    <subcellularLocation>
        <location evidence="3">Cytoplasm</location>
    </subcellularLocation>
</comment>
<feature type="transmembrane region" description="Helical" evidence="19">
    <location>
        <begin position="153"/>
        <end position="178"/>
    </location>
</feature>
<keyword evidence="11" id="KW-0547">Nucleotide-binding</keyword>
<evidence type="ECO:0000256" key="18">
    <source>
        <dbReference type="ARBA" id="ARBA00030800"/>
    </source>
</evidence>
<evidence type="ECO:0000256" key="2">
    <source>
        <dbReference type="ARBA" id="ARBA00001966"/>
    </source>
</evidence>
<keyword evidence="6" id="KW-0004">4Fe-4S</keyword>
<dbReference type="PANTHER" id="PTHR24421:SF10">
    <property type="entry name" value="NITRATE_NITRITE SENSOR PROTEIN NARQ"/>
    <property type="match status" value="1"/>
</dbReference>
<evidence type="ECO:0000256" key="13">
    <source>
        <dbReference type="ARBA" id="ARBA00022840"/>
    </source>
</evidence>
<dbReference type="PRINTS" id="PR00344">
    <property type="entry name" value="BCTRLSENSOR"/>
</dbReference>
<keyword evidence="12 21" id="KW-0418">Kinase</keyword>
<dbReference type="AlphaFoldDB" id="A0A9E3LTC8"/>
<reference evidence="21" key="1">
    <citation type="submission" date="2021-05" db="EMBL/GenBank/DDBJ databases">
        <authorList>
            <person name="Pietrasiak N."/>
            <person name="Ward R."/>
            <person name="Stajich J.E."/>
            <person name="Kurbessoian T."/>
        </authorList>
    </citation>
    <scope>NUCLEOTIDE SEQUENCE</scope>
    <source>
        <strain evidence="21">HA4357-MV3</strain>
    </source>
</reference>
<dbReference type="Gene3D" id="1.20.5.1930">
    <property type="match status" value="1"/>
</dbReference>
<keyword evidence="9" id="KW-0808">Transferase</keyword>
<keyword evidence="15" id="KW-0902">Two-component regulatory system</keyword>
<sequence length="391" mass="44947">MNLLANRFFSFRWILRWVEWVILLANLFSGLISNYFQDHPHLLPLFIAFNIAFFLLSFIFPLERPLWQRRAFIAVEIILIVSAVWLRFWFTIFMYFVLAKSCFLLSRRDVILTAIFTGIGYLSSEAWYLPQRIAETITKLQSRGSEYVYDAKAILLTSLLDYIGASLFIILLGFVIVAERKSRQRAEMLAKEVETLAATLERTRIAREIHDSLGHTLTTLDVQLELAQKLHQRDPDQTLQALDTAKYLSSQCLQDVRRAVQTIRRSDFDLNQALSVLVTQIQQNRSFTVQADLNLPPLPLQTSHQLYCIIQEGLTNIQKHAYTSHVILRGQFTLDAIILELEDDGLGFNPDLPHSGFGLRGMQERIQILNGKLSIKSTPGQGTHIWITVPR</sequence>
<evidence type="ECO:0000256" key="14">
    <source>
        <dbReference type="ARBA" id="ARBA00023004"/>
    </source>
</evidence>
<evidence type="ECO:0000256" key="1">
    <source>
        <dbReference type="ARBA" id="ARBA00000085"/>
    </source>
</evidence>
<keyword evidence="16" id="KW-0411">Iron-sulfur</keyword>
<keyword evidence="14" id="KW-0408">Iron</keyword>
<feature type="transmembrane region" description="Helical" evidence="19">
    <location>
        <begin position="72"/>
        <end position="98"/>
    </location>
</feature>
<comment type="function">
    <text evidence="17">Member of the two-component regulatory system NreB/NreC involved in the control of dissimilatory nitrate/nitrite reduction in response to oxygen. NreB functions as a direct oxygen sensor histidine kinase which is autophosphorylated, in the absence of oxygen, probably at the conserved histidine residue, and transfers its phosphate group probably to a conserved aspartate residue of NreC. NreB/NreC activates the expression of the nitrate (narGHJI) and nitrite (nir) reductase operons, as well as the putative nitrate transporter gene narT.</text>
</comment>
<comment type="caution">
    <text evidence="21">The sequence shown here is derived from an EMBL/GenBank/DDBJ whole genome shotgun (WGS) entry which is preliminary data.</text>
</comment>
<dbReference type="GO" id="GO:0046872">
    <property type="term" value="F:metal ion binding"/>
    <property type="evidence" value="ECO:0007669"/>
    <property type="project" value="UniProtKB-KW"/>
</dbReference>
<evidence type="ECO:0000313" key="22">
    <source>
        <dbReference type="Proteomes" id="UP000813215"/>
    </source>
</evidence>
<accession>A0A9E3LTC8</accession>
<keyword evidence="19" id="KW-0812">Transmembrane</keyword>
<dbReference type="InterPro" id="IPR004358">
    <property type="entry name" value="Sig_transdc_His_kin-like_C"/>
</dbReference>
<proteinExistence type="predicted"/>
<dbReference type="Proteomes" id="UP000813215">
    <property type="component" value="Unassembled WGS sequence"/>
</dbReference>
<dbReference type="GO" id="GO:0016020">
    <property type="term" value="C:membrane"/>
    <property type="evidence" value="ECO:0007669"/>
    <property type="project" value="InterPro"/>
</dbReference>
<dbReference type="PROSITE" id="PS50109">
    <property type="entry name" value="HIS_KIN"/>
    <property type="match status" value="1"/>
</dbReference>
<keyword evidence="19" id="KW-1133">Transmembrane helix</keyword>